<dbReference type="InterPro" id="IPR036291">
    <property type="entry name" value="NAD(P)-bd_dom_sf"/>
</dbReference>
<evidence type="ECO:0000259" key="2">
    <source>
        <dbReference type="Pfam" id="PF22725"/>
    </source>
</evidence>
<keyword evidence="4" id="KW-1185">Reference proteome</keyword>
<evidence type="ECO:0000313" key="3">
    <source>
        <dbReference type="EMBL" id="MFC3180791.1"/>
    </source>
</evidence>
<dbReference type="PANTHER" id="PTHR43708">
    <property type="entry name" value="CONSERVED EXPRESSED OXIDOREDUCTASE (EUROFUNG)"/>
    <property type="match status" value="1"/>
</dbReference>
<proteinExistence type="predicted"/>
<dbReference type="InterPro" id="IPR055170">
    <property type="entry name" value="GFO_IDH_MocA-like_dom"/>
</dbReference>
<evidence type="ECO:0000259" key="1">
    <source>
        <dbReference type="Pfam" id="PF01408"/>
    </source>
</evidence>
<dbReference type="Pfam" id="PF01408">
    <property type="entry name" value="GFO_IDH_MocA"/>
    <property type="match status" value="1"/>
</dbReference>
<dbReference type="Gene3D" id="3.30.360.10">
    <property type="entry name" value="Dihydrodipicolinate Reductase, domain 2"/>
    <property type="match status" value="1"/>
</dbReference>
<dbReference type="Gene3D" id="3.40.50.720">
    <property type="entry name" value="NAD(P)-binding Rossmann-like Domain"/>
    <property type="match status" value="1"/>
</dbReference>
<dbReference type="SUPFAM" id="SSF55347">
    <property type="entry name" value="Glyceraldehyde-3-phosphate dehydrogenase-like, C-terminal domain"/>
    <property type="match status" value="1"/>
</dbReference>
<accession>A0ABV7IZJ5</accession>
<comment type="caution">
    <text evidence="3">The sequence shown here is derived from an EMBL/GenBank/DDBJ whole genome shotgun (WGS) entry which is preliminary data.</text>
</comment>
<dbReference type="SUPFAM" id="SSF51735">
    <property type="entry name" value="NAD(P)-binding Rossmann-fold domains"/>
    <property type="match status" value="1"/>
</dbReference>
<dbReference type="InterPro" id="IPR000683">
    <property type="entry name" value="Gfo/Idh/MocA-like_OxRdtase_N"/>
</dbReference>
<dbReference type="Proteomes" id="UP001595547">
    <property type="component" value="Unassembled WGS sequence"/>
</dbReference>
<feature type="domain" description="Gfo/Idh/MocA-like oxidoreductase N-terminal" evidence="1">
    <location>
        <begin position="8"/>
        <end position="122"/>
    </location>
</feature>
<protein>
    <submittedName>
        <fullName evidence="3">Gfo/Idh/MocA family protein</fullName>
    </submittedName>
</protein>
<organism evidence="3 4">
    <name type="scientific">Cypionkella sinensis</name>
    <dbReference type="NCBI Taxonomy" id="1756043"/>
    <lineage>
        <taxon>Bacteria</taxon>
        <taxon>Pseudomonadati</taxon>
        <taxon>Pseudomonadota</taxon>
        <taxon>Alphaproteobacteria</taxon>
        <taxon>Rhodobacterales</taxon>
        <taxon>Paracoccaceae</taxon>
        <taxon>Cypionkella</taxon>
    </lineage>
</organism>
<dbReference type="RefSeq" id="WP_380072413.1">
    <property type="nucleotide sequence ID" value="NZ_JBHRTO010000001.1"/>
</dbReference>
<name>A0ABV7IZJ5_9RHOB</name>
<gene>
    <name evidence="3" type="ORF">ACFOGH_07315</name>
</gene>
<sequence length="339" mass="36646">MPQPLIGAVIGCGFFAQNQLHAWADLPGAKIVALCDRDPARLAETAARFGIARTYTDAGAMFAAERLDFVDIATTVASHRPLVEMAARAGVHVICQKPFASTMQDARAMVQAVEAAGKTLMVHENFRWQSAVRRVIDIVRAGDLGEVFFGRISFRSGYDVFSGQPYLAEGKRFIIEDLGIHVLDIARALFGDATRLAATTRRINPAINGEDVATMLLTHQGGATSVVDCSYATRRVPETFPESLIEIDGSKGSLRLEAGYRLIGPHGVEDLTPPLLPWASKPWHNIQESVLLIQRHFLDCVAAGVPPETSGADNLQTLALVEAAYLSAAEARMVDVALL</sequence>
<dbReference type="PANTHER" id="PTHR43708:SF8">
    <property type="entry name" value="OXIDOREDUCTASE"/>
    <property type="match status" value="1"/>
</dbReference>
<feature type="domain" description="GFO/IDH/MocA-like oxidoreductase" evidence="2">
    <location>
        <begin position="132"/>
        <end position="255"/>
    </location>
</feature>
<evidence type="ECO:0000313" key="4">
    <source>
        <dbReference type="Proteomes" id="UP001595547"/>
    </source>
</evidence>
<dbReference type="EMBL" id="JBHRTO010000001">
    <property type="protein sequence ID" value="MFC3180791.1"/>
    <property type="molecule type" value="Genomic_DNA"/>
</dbReference>
<reference evidence="4" key="1">
    <citation type="journal article" date="2019" name="Int. J. Syst. Evol. Microbiol.">
        <title>The Global Catalogue of Microorganisms (GCM) 10K type strain sequencing project: providing services to taxonomists for standard genome sequencing and annotation.</title>
        <authorList>
            <consortium name="The Broad Institute Genomics Platform"/>
            <consortium name="The Broad Institute Genome Sequencing Center for Infectious Disease"/>
            <person name="Wu L."/>
            <person name="Ma J."/>
        </authorList>
    </citation>
    <scope>NUCLEOTIDE SEQUENCE [LARGE SCALE GENOMIC DNA]</scope>
    <source>
        <strain evidence="4">KCTC 52039</strain>
    </source>
</reference>
<dbReference type="Pfam" id="PF22725">
    <property type="entry name" value="GFO_IDH_MocA_C3"/>
    <property type="match status" value="1"/>
</dbReference>
<dbReference type="InterPro" id="IPR051317">
    <property type="entry name" value="Gfo/Idh/MocA_oxidoreduct"/>
</dbReference>